<sequence length="337" mass="37328">MAFSSTLIIIIVVIAVVILLASLLVSYILWFKSKRKVPLPPVQSLAHDRERSFHALAAEKERARSMFLQIEIAPSWSELGTIKSAVSSESSSTANSVTYPVPPGISSKRHAPPRTLSLASSVHTSRSNLSRAIPHAPNSYVQVVLPAPLGSSTVDYSRNSVADGWASHVVNDSQTIRSRSRPRAQSLSRFHSRSSLNQSYDYSRPNPSPPDMSARHRARTNSLPYSTTSSYQVPPVPPMPSEYPPSVGFILPPPVPRIPSVYGQLESTTSVSTSSYPDPDSAEFPPRRRSRSRDRTHNQSFHNLDWVQEDLTSQVDRQTGRPGERRRNHGRHRSPGL</sequence>
<evidence type="ECO:0000313" key="1">
    <source>
        <dbReference type="EMBL" id="KAJ3815052.1"/>
    </source>
</evidence>
<protein>
    <submittedName>
        <fullName evidence="1">Uncharacterized protein</fullName>
    </submittedName>
</protein>
<organism evidence="1 2">
    <name type="scientific">Lentinula aff. lateritia</name>
    <dbReference type="NCBI Taxonomy" id="2804960"/>
    <lineage>
        <taxon>Eukaryota</taxon>
        <taxon>Fungi</taxon>
        <taxon>Dikarya</taxon>
        <taxon>Basidiomycota</taxon>
        <taxon>Agaricomycotina</taxon>
        <taxon>Agaricomycetes</taxon>
        <taxon>Agaricomycetidae</taxon>
        <taxon>Agaricales</taxon>
        <taxon>Marasmiineae</taxon>
        <taxon>Omphalotaceae</taxon>
        <taxon>Lentinula</taxon>
    </lineage>
</organism>
<dbReference type="EMBL" id="MU794956">
    <property type="protein sequence ID" value="KAJ3815052.1"/>
    <property type="molecule type" value="Genomic_DNA"/>
</dbReference>
<dbReference type="Proteomes" id="UP001163835">
    <property type="component" value="Unassembled WGS sequence"/>
</dbReference>
<comment type="caution">
    <text evidence="1">The sequence shown here is derived from an EMBL/GenBank/DDBJ whole genome shotgun (WGS) entry which is preliminary data.</text>
</comment>
<gene>
    <name evidence="1" type="ORF">F5876DRAFT_72430</name>
</gene>
<keyword evidence="2" id="KW-1185">Reference proteome</keyword>
<accession>A0ACC1UD35</accession>
<reference evidence="1" key="1">
    <citation type="submission" date="2022-09" db="EMBL/GenBank/DDBJ databases">
        <title>A Global Phylogenomic Analysis of the Shiitake Genus Lentinula.</title>
        <authorList>
            <consortium name="DOE Joint Genome Institute"/>
            <person name="Sierra-Patev S."/>
            <person name="Min B."/>
            <person name="Naranjo-Ortiz M."/>
            <person name="Looney B."/>
            <person name="Konkel Z."/>
            <person name="Slot J.C."/>
            <person name="Sakamoto Y."/>
            <person name="Steenwyk J.L."/>
            <person name="Rokas A."/>
            <person name="Carro J."/>
            <person name="Camarero S."/>
            <person name="Ferreira P."/>
            <person name="Molpeceres G."/>
            <person name="Ruiz-Duenas F.J."/>
            <person name="Serrano A."/>
            <person name="Henrissat B."/>
            <person name="Drula E."/>
            <person name="Hughes K.W."/>
            <person name="Mata J.L."/>
            <person name="Ishikawa N.K."/>
            <person name="Vargas-Isla R."/>
            <person name="Ushijima S."/>
            <person name="Smith C.A."/>
            <person name="Ahrendt S."/>
            <person name="Andreopoulos W."/>
            <person name="He G."/>
            <person name="Labutti K."/>
            <person name="Lipzen A."/>
            <person name="Ng V."/>
            <person name="Riley R."/>
            <person name="Sandor L."/>
            <person name="Barry K."/>
            <person name="Martinez A.T."/>
            <person name="Xiao Y."/>
            <person name="Gibbons J.G."/>
            <person name="Terashima K."/>
            <person name="Grigoriev I.V."/>
            <person name="Hibbett D.S."/>
        </authorList>
    </citation>
    <scope>NUCLEOTIDE SEQUENCE</scope>
    <source>
        <strain evidence="1">TMI1499</strain>
    </source>
</reference>
<name>A0ACC1UD35_9AGAR</name>
<evidence type="ECO:0000313" key="2">
    <source>
        <dbReference type="Proteomes" id="UP001163835"/>
    </source>
</evidence>
<proteinExistence type="predicted"/>